<gene>
    <name evidence="7" type="ORF">BIW11_05414</name>
</gene>
<dbReference type="Proteomes" id="UP000192247">
    <property type="component" value="Unassembled WGS sequence"/>
</dbReference>
<evidence type="ECO:0000259" key="6">
    <source>
        <dbReference type="PROSITE" id="PS50190"/>
    </source>
</evidence>
<evidence type="ECO:0000256" key="1">
    <source>
        <dbReference type="ARBA" id="ARBA00004222"/>
    </source>
</evidence>
<dbReference type="OrthoDB" id="10258608at2759"/>
<dbReference type="GO" id="GO:0005793">
    <property type="term" value="C:endoplasmic reticulum-Golgi intermediate compartment"/>
    <property type="evidence" value="ECO:0007669"/>
    <property type="project" value="UniProtKB-SubCell"/>
</dbReference>
<dbReference type="CDD" id="cd00171">
    <property type="entry name" value="Sec7"/>
    <property type="match status" value="1"/>
</dbReference>
<organism evidence="7 8">
    <name type="scientific">Tropilaelaps mercedesae</name>
    <dbReference type="NCBI Taxonomy" id="418985"/>
    <lineage>
        <taxon>Eukaryota</taxon>
        <taxon>Metazoa</taxon>
        <taxon>Ecdysozoa</taxon>
        <taxon>Arthropoda</taxon>
        <taxon>Chelicerata</taxon>
        <taxon>Arachnida</taxon>
        <taxon>Acari</taxon>
        <taxon>Parasitiformes</taxon>
        <taxon>Mesostigmata</taxon>
        <taxon>Gamasina</taxon>
        <taxon>Dermanyssoidea</taxon>
        <taxon>Laelapidae</taxon>
        <taxon>Tropilaelaps</taxon>
    </lineage>
</organism>
<protein>
    <submittedName>
        <fullName evidence="7">Golgi-specific brefeldin A-resistance guanine nucleotide exchange factor 1-like</fullName>
    </submittedName>
</protein>
<evidence type="ECO:0000256" key="4">
    <source>
        <dbReference type="ARBA" id="ARBA00023034"/>
    </source>
</evidence>
<dbReference type="SUPFAM" id="SSF48425">
    <property type="entry name" value="Sec7 domain"/>
    <property type="match status" value="1"/>
</dbReference>
<dbReference type="EMBL" id="MNPL01000569">
    <property type="protein sequence ID" value="OQR79898.1"/>
    <property type="molecule type" value="Genomic_DNA"/>
</dbReference>
<feature type="compositionally biased region" description="Low complexity" evidence="5">
    <location>
        <begin position="662"/>
        <end position="673"/>
    </location>
</feature>
<proteinExistence type="predicted"/>
<dbReference type="GO" id="GO:0005085">
    <property type="term" value="F:guanyl-nucleotide exchange factor activity"/>
    <property type="evidence" value="ECO:0007669"/>
    <property type="project" value="InterPro"/>
</dbReference>
<dbReference type="InterPro" id="IPR032691">
    <property type="entry name" value="Mon2/Sec7/BIG1-like_HUS"/>
</dbReference>
<dbReference type="InParanoid" id="A0A1V9Y2S6"/>
<evidence type="ECO:0000256" key="5">
    <source>
        <dbReference type="SAM" id="MobiDB-lite"/>
    </source>
</evidence>
<feature type="region of interest" description="Disordered" evidence="5">
    <location>
        <begin position="254"/>
        <end position="287"/>
    </location>
</feature>
<dbReference type="GO" id="GO:0032012">
    <property type="term" value="P:regulation of ARF protein signal transduction"/>
    <property type="evidence" value="ECO:0007669"/>
    <property type="project" value="InterPro"/>
</dbReference>
<reference evidence="7 8" key="1">
    <citation type="journal article" date="2017" name="Gigascience">
        <title>Draft genome of the honey bee ectoparasitic mite, Tropilaelaps mercedesae, is shaped by the parasitic life history.</title>
        <authorList>
            <person name="Dong X."/>
            <person name="Armstrong S.D."/>
            <person name="Xia D."/>
            <person name="Makepeace B.L."/>
            <person name="Darby A.C."/>
            <person name="Kadowaki T."/>
        </authorList>
    </citation>
    <scope>NUCLEOTIDE SEQUENCE [LARGE SCALE GENOMIC DNA]</scope>
    <source>
        <strain evidence="7">Wuxi-XJTLU</strain>
    </source>
</reference>
<dbReference type="GO" id="GO:0010256">
    <property type="term" value="P:endomembrane system organization"/>
    <property type="evidence" value="ECO:0007669"/>
    <property type="project" value="UniProtKB-ARBA"/>
</dbReference>
<evidence type="ECO:0000256" key="2">
    <source>
        <dbReference type="ARBA" id="ARBA00004399"/>
    </source>
</evidence>
<dbReference type="SUPFAM" id="SSF48371">
    <property type="entry name" value="ARM repeat"/>
    <property type="match status" value="1"/>
</dbReference>
<keyword evidence="4" id="KW-0333">Golgi apparatus</keyword>
<dbReference type="InterPro" id="IPR023394">
    <property type="entry name" value="Sec7_C_sf"/>
</dbReference>
<dbReference type="GO" id="GO:0005794">
    <property type="term" value="C:Golgi apparatus"/>
    <property type="evidence" value="ECO:0007669"/>
    <property type="project" value="UniProtKB-SubCell"/>
</dbReference>
<dbReference type="FunFam" id="1.10.1000.11:FF:000007">
    <property type="entry name" value="Golgi-specific brefeldin A-resistance guanine nucleotide exchange factor 1"/>
    <property type="match status" value="1"/>
</dbReference>
<dbReference type="PANTHER" id="PTHR10663:SF388">
    <property type="entry name" value="GOLGI-SPECIFIC BREFELDIN A-RESISTANCE GUANINE NUCLEOTIDE EXCHANGE FACTOR 1"/>
    <property type="match status" value="1"/>
</dbReference>
<feature type="compositionally biased region" description="Basic residues" evidence="5">
    <location>
        <begin position="229"/>
        <end position="241"/>
    </location>
</feature>
<evidence type="ECO:0000313" key="7">
    <source>
        <dbReference type="EMBL" id="OQR79898.1"/>
    </source>
</evidence>
<feature type="region of interest" description="Disordered" evidence="5">
    <location>
        <begin position="699"/>
        <end position="723"/>
    </location>
</feature>
<evidence type="ECO:0000313" key="8">
    <source>
        <dbReference type="Proteomes" id="UP000192247"/>
    </source>
</evidence>
<feature type="non-terminal residue" evidence="7">
    <location>
        <position position="1"/>
    </location>
</feature>
<sequence>SGLGHKRRGAMAKYMVMGEISLMSAALRRSMRYSHQNESLEELIRSFSSLKDILSRQSELSDIEPSVYFSPFLDVVRSEETSGSVTAMALTAIAKFLQYGLIDHRLESAVATAEQIVLAMKKISYITDDVASDEVVIMKFLHVIRSLLLSQVGCLLSNSGVCELIQAIIKIIFDPGFGLLVKKMAEQTWGEVVQLMFARLPMFSEDAHNDLQLKQLRIRGSGTSIEHRHSQRRRGGYGRMKKVKTQEEMPFSIGTSTRGRVMHSSTKQGHNVGAGSETQAKPTPVVQPKTTIDDHEVLEHGNHAPLHETPESQEKSGDNTASPVIEQGKGCKEQQSIDENEKNSAMFVHDRICEDIKMLNGKFRNESVHADETEGGLSESVEIVSRNSVDESGHIVHLCGSVNSLDELGHQVDEDSVDGNGQDASSADKDFITSRGVRFTPTSGGDRVPYGLSSVKELLKFISIILCPQEPYNNSEQIISLGLELMTIALEVGGRHIGNFPSLVDLVKDDVCKSLLALLKSERISILVSAMRACFLLFESLRSQLKFQLESYLLKLIELITYEGPNKTSYEIKELAIDNIVSLWRIPGFVTELYLNYDCDLYCSNLFEDLTKTLSKTAFPVTAIYSVHHLSLEALLAVIDSVETHCHFMMVSSKDHDAKGFKSNNNNSKESNSPGGDELKRPVAVSGMLLAAAVNSINKAEPQENGPESAGNVKQSNSERDVAPVIPTHKQVAAIRHKKRLLQQGTEHFNQKPSKGIDFLMENDILPKMFNPQKVAEFLRTNYQLDKNKIGDYISNRKNSELLKAFVRSFNFTGTRIDEALRMYLETFRLPGEAQPISFLLEHFAEHWHTTNGEPFASADAAFTLAYAIIMLNVDQHNHNVKKQSTPMTEEDFIKNLKGVNGAADFERRLLSDIYEAIRTDEIVMPAEHTGLVRENYLWKVLLKRGASSEGKFMECGGVSSGVLDDEVFSLAWSPTLVALSYLLDKVVDDSLLTQKLMAGYRKCATIAAHYGRTEVFDHLIQALYKYTGISSADSVSGVLQALGGDQRAQLTAKMMFTLAHKHGDVMREGWRQLVDCSLILYRAGLMPASVTTADDFIEPKGFVSIARQRPEPDRAEQGGGGLFSSLVSYITSSESAAQREHEAQLRKVAETCVINFHPDFIFSESTFLRTSALEELVRVLITSCPVPSSHAFVNADMSNAGVGSSYDEESTIFALELLVKVVLKNKDRVHAIWAPVRDHLVALVMGAAASDHRRLLERAVVGMLRLALRLCKGDQMGSQALQNLAMLLLLKPATVRAVARQIVYAAHELLRTSASCLTSRADWQTLFALLSVAGAGLKPSSQALMLDSELLAKMAATCADIRVGVIAQVCLVS</sequence>
<dbReference type="Pfam" id="PF12783">
    <property type="entry name" value="Sec7-like_HUS"/>
    <property type="match status" value="1"/>
</dbReference>
<dbReference type="FunCoup" id="A0A1V9Y2S6">
    <property type="interactions" value="1758"/>
</dbReference>
<dbReference type="PROSITE" id="PS50190">
    <property type="entry name" value="SEC7"/>
    <property type="match status" value="1"/>
</dbReference>
<accession>A0A1V9Y2S6</accession>
<feature type="compositionally biased region" description="Polar residues" evidence="5">
    <location>
        <begin position="254"/>
        <end position="269"/>
    </location>
</feature>
<dbReference type="STRING" id="418985.A0A1V9Y2S6"/>
<keyword evidence="3" id="KW-0813">Transport</keyword>
<comment type="caution">
    <text evidence="7">The sequence shown here is derived from an EMBL/GenBank/DDBJ whole genome shotgun (WGS) entry which is preliminary data.</text>
</comment>
<dbReference type="InterPro" id="IPR000904">
    <property type="entry name" value="Sec7_dom"/>
</dbReference>
<dbReference type="GO" id="GO:0016197">
    <property type="term" value="P:endosomal transport"/>
    <property type="evidence" value="ECO:0007669"/>
    <property type="project" value="UniProtKB-ARBA"/>
</dbReference>
<name>A0A1V9Y2S6_9ACAR</name>
<feature type="compositionally biased region" description="Basic and acidic residues" evidence="5">
    <location>
        <begin position="304"/>
        <end position="317"/>
    </location>
</feature>
<feature type="region of interest" description="Disordered" evidence="5">
    <location>
        <begin position="304"/>
        <end position="338"/>
    </location>
</feature>
<feature type="domain" description="SEC7" evidence="6">
    <location>
        <begin position="731"/>
        <end position="921"/>
    </location>
</feature>
<dbReference type="PANTHER" id="PTHR10663">
    <property type="entry name" value="GUANYL-NUCLEOTIDE EXCHANGE FACTOR"/>
    <property type="match status" value="1"/>
</dbReference>
<keyword evidence="8" id="KW-1185">Reference proteome</keyword>
<feature type="region of interest" description="Disordered" evidence="5">
    <location>
        <begin position="222"/>
        <end position="241"/>
    </location>
</feature>
<dbReference type="InterPro" id="IPR035999">
    <property type="entry name" value="Sec7_dom_sf"/>
</dbReference>
<dbReference type="Gene3D" id="1.10.1000.11">
    <property type="entry name" value="Arf Nucleotide-binding Site Opener,domain 2"/>
    <property type="match status" value="1"/>
</dbReference>
<dbReference type="SMART" id="SM00222">
    <property type="entry name" value="Sec7"/>
    <property type="match status" value="1"/>
</dbReference>
<dbReference type="Gene3D" id="1.10.220.20">
    <property type="match status" value="1"/>
</dbReference>
<evidence type="ECO:0000256" key="3">
    <source>
        <dbReference type="ARBA" id="ARBA00022448"/>
    </source>
</evidence>
<comment type="subcellular location">
    <subcellularLocation>
        <location evidence="2">Endoplasmic reticulum-Golgi intermediate compartment</location>
    </subcellularLocation>
    <subcellularLocation>
        <location evidence="1">Golgi apparatus</location>
        <location evidence="1">cis-Golgi network</location>
    </subcellularLocation>
</comment>
<feature type="region of interest" description="Disordered" evidence="5">
    <location>
        <begin position="659"/>
        <end position="679"/>
    </location>
</feature>
<dbReference type="InterPro" id="IPR016024">
    <property type="entry name" value="ARM-type_fold"/>
</dbReference>
<dbReference type="Pfam" id="PF01369">
    <property type="entry name" value="Sec7"/>
    <property type="match status" value="1"/>
</dbReference>